<dbReference type="PRINTS" id="PR01162">
    <property type="entry name" value="ALPHATUBULIN"/>
</dbReference>
<evidence type="ECO:0000256" key="1">
    <source>
        <dbReference type="ARBA" id="ARBA00001946"/>
    </source>
</evidence>
<dbReference type="Gene3D" id="3.40.50.1440">
    <property type="entry name" value="Tubulin/FtsZ, GTPase domain"/>
    <property type="match status" value="1"/>
</dbReference>
<dbReference type="InParanoid" id="L9JBK0"/>
<dbReference type="Proteomes" id="UP000011518">
    <property type="component" value="Unassembled WGS sequence"/>
</dbReference>
<keyword evidence="13" id="KW-1185">Reference proteome</keyword>
<evidence type="ECO:0000256" key="4">
    <source>
        <dbReference type="ARBA" id="ARBA00022490"/>
    </source>
</evidence>
<comment type="catalytic activity">
    <reaction evidence="10">
        <text>GTP + H2O = GDP + phosphate + H(+)</text>
        <dbReference type="Rhea" id="RHEA:19669"/>
        <dbReference type="ChEBI" id="CHEBI:15377"/>
        <dbReference type="ChEBI" id="CHEBI:15378"/>
        <dbReference type="ChEBI" id="CHEBI:37565"/>
        <dbReference type="ChEBI" id="CHEBI:43474"/>
        <dbReference type="ChEBI" id="CHEBI:58189"/>
    </reaction>
    <physiologicalReaction direction="left-to-right" evidence="10">
        <dbReference type="Rhea" id="RHEA:19670"/>
    </physiologicalReaction>
</comment>
<dbReference type="GO" id="GO:0007017">
    <property type="term" value="P:microtubule-based process"/>
    <property type="evidence" value="ECO:0007669"/>
    <property type="project" value="InterPro"/>
</dbReference>
<dbReference type="EMBL" id="KB321085">
    <property type="protein sequence ID" value="ELW47926.1"/>
    <property type="molecule type" value="Genomic_DNA"/>
</dbReference>
<dbReference type="InterPro" id="IPR002452">
    <property type="entry name" value="Alpha_tubulin"/>
</dbReference>
<dbReference type="InterPro" id="IPR036525">
    <property type="entry name" value="Tubulin/FtsZ_GTPase_sf"/>
</dbReference>
<dbReference type="PRINTS" id="PR01161">
    <property type="entry name" value="TUBULIN"/>
</dbReference>
<reference evidence="13" key="2">
    <citation type="journal article" date="2013" name="Nat. Commun.">
        <title>Genome of the Chinese tree shrew.</title>
        <authorList>
            <person name="Fan Y."/>
            <person name="Huang Z.Y."/>
            <person name="Cao C.C."/>
            <person name="Chen C.S."/>
            <person name="Chen Y.X."/>
            <person name="Fan D.D."/>
            <person name="He J."/>
            <person name="Hou H.L."/>
            <person name="Hu L."/>
            <person name="Hu X.T."/>
            <person name="Jiang X.T."/>
            <person name="Lai R."/>
            <person name="Lang Y.S."/>
            <person name="Liang B."/>
            <person name="Liao S.G."/>
            <person name="Mu D."/>
            <person name="Ma Y.Y."/>
            <person name="Niu Y.Y."/>
            <person name="Sun X.Q."/>
            <person name="Xia J.Q."/>
            <person name="Xiao J."/>
            <person name="Xiong Z.Q."/>
            <person name="Xu L."/>
            <person name="Yang L."/>
            <person name="Zhang Y."/>
            <person name="Zhao W."/>
            <person name="Zhao X.D."/>
            <person name="Zheng Y.T."/>
            <person name="Zhou J.M."/>
            <person name="Zhu Y.B."/>
            <person name="Zhang G.J."/>
            <person name="Wang J."/>
            <person name="Yao Y.G."/>
        </authorList>
    </citation>
    <scope>NUCLEOTIDE SEQUENCE [LARGE SCALE GENOMIC DNA]</scope>
</reference>
<keyword evidence="5" id="KW-0493">Microtubule</keyword>
<evidence type="ECO:0000256" key="5">
    <source>
        <dbReference type="ARBA" id="ARBA00022701"/>
    </source>
</evidence>
<dbReference type="GO" id="GO:0005874">
    <property type="term" value="C:microtubule"/>
    <property type="evidence" value="ECO:0007669"/>
    <property type="project" value="UniProtKB-KW"/>
</dbReference>
<keyword evidence="9" id="KW-0206">Cytoskeleton</keyword>
<keyword evidence="4" id="KW-0963">Cytoplasm</keyword>
<dbReference type="GO" id="GO:0005525">
    <property type="term" value="F:GTP binding"/>
    <property type="evidence" value="ECO:0007669"/>
    <property type="project" value="UniProtKB-KW"/>
</dbReference>
<comment type="cofactor">
    <cofactor evidence="1">
        <name>Mg(2+)</name>
        <dbReference type="ChEBI" id="CHEBI:18420"/>
    </cofactor>
</comment>
<dbReference type="STRING" id="246437.L9JBK0"/>
<proteinExistence type="inferred from homology"/>
<evidence type="ECO:0000256" key="2">
    <source>
        <dbReference type="ARBA" id="ARBA00004245"/>
    </source>
</evidence>
<comment type="subcellular location">
    <subcellularLocation>
        <location evidence="2">Cytoplasm</location>
        <location evidence="2">Cytoskeleton</location>
    </subcellularLocation>
</comment>
<evidence type="ECO:0000313" key="12">
    <source>
        <dbReference type="EMBL" id="ELW47926.1"/>
    </source>
</evidence>
<reference evidence="13" key="1">
    <citation type="submission" date="2012-07" db="EMBL/GenBank/DDBJ databases">
        <title>Genome of the Chinese tree shrew, a rising model animal genetically related to primates.</title>
        <authorList>
            <person name="Zhang G."/>
            <person name="Fan Y."/>
            <person name="Yao Y."/>
            <person name="Huang Z."/>
        </authorList>
    </citation>
    <scope>NUCLEOTIDE SEQUENCE [LARGE SCALE GENOMIC DNA]</scope>
</reference>
<sequence length="139" mass="15612">MPMNTTPLARRSLTSSWTEFAKLADQYTGLQGFLAVHSFSGGTSSGLTSLLIEWLSVDSDKKSKLEFFIDPAPQVSTALVEPYNSISTAYTTLEHFDCVFVVGNKAIYDNCCRNLDIECPAYTNLKYHCFPQIRWSFEC</sequence>
<accession>L9JBK0</accession>
<evidence type="ECO:0000313" key="13">
    <source>
        <dbReference type="Proteomes" id="UP000011518"/>
    </source>
</evidence>
<dbReference type="GO" id="GO:0005200">
    <property type="term" value="F:structural constituent of cytoskeleton"/>
    <property type="evidence" value="ECO:0007669"/>
    <property type="project" value="InterPro"/>
</dbReference>
<gene>
    <name evidence="12" type="ORF">TREES_T100001077</name>
</gene>
<dbReference type="InterPro" id="IPR003008">
    <property type="entry name" value="Tubulin_FtsZ_GTPase"/>
</dbReference>
<organism evidence="12 13">
    <name type="scientific">Tupaia chinensis</name>
    <name type="common">Chinese tree shrew</name>
    <name type="synonym">Tupaia belangeri chinensis</name>
    <dbReference type="NCBI Taxonomy" id="246437"/>
    <lineage>
        <taxon>Eukaryota</taxon>
        <taxon>Metazoa</taxon>
        <taxon>Chordata</taxon>
        <taxon>Craniata</taxon>
        <taxon>Vertebrata</taxon>
        <taxon>Euteleostomi</taxon>
        <taxon>Mammalia</taxon>
        <taxon>Eutheria</taxon>
        <taxon>Euarchontoglires</taxon>
        <taxon>Scandentia</taxon>
        <taxon>Tupaiidae</taxon>
        <taxon>Tupaia</taxon>
    </lineage>
</organism>
<keyword evidence="6" id="KW-0547">Nucleotide-binding</keyword>
<dbReference type="PANTHER" id="PTHR11588">
    <property type="entry name" value="TUBULIN"/>
    <property type="match status" value="1"/>
</dbReference>
<feature type="domain" description="Tubulin/FtsZ GTPase" evidence="11">
    <location>
        <begin position="12"/>
        <end position="111"/>
    </location>
</feature>
<dbReference type="InterPro" id="IPR000217">
    <property type="entry name" value="Tubulin"/>
</dbReference>
<dbReference type="SUPFAM" id="SSF52490">
    <property type="entry name" value="Tubulin nucleotide-binding domain-like"/>
    <property type="match status" value="1"/>
</dbReference>
<protein>
    <submittedName>
        <fullName evidence="12">Putative tubulin-like protein alpha-4B</fullName>
    </submittedName>
</protein>
<evidence type="ECO:0000256" key="8">
    <source>
        <dbReference type="ARBA" id="ARBA00023134"/>
    </source>
</evidence>
<evidence type="ECO:0000259" key="11">
    <source>
        <dbReference type="Pfam" id="PF00091"/>
    </source>
</evidence>
<dbReference type="AlphaFoldDB" id="L9JBK0"/>
<evidence type="ECO:0000256" key="3">
    <source>
        <dbReference type="ARBA" id="ARBA00009636"/>
    </source>
</evidence>
<dbReference type="Pfam" id="PF00091">
    <property type="entry name" value="Tubulin"/>
    <property type="match status" value="1"/>
</dbReference>
<name>L9JBK0_TUPCH</name>
<keyword evidence="7" id="KW-0378">Hydrolase</keyword>
<evidence type="ECO:0000256" key="7">
    <source>
        <dbReference type="ARBA" id="ARBA00022801"/>
    </source>
</evidence>
<dbReference type="GO" id="GO:0016787">
    <property type="term" value="F:hydrolase activity"/>
    <property type="evidence" value="ECO:0007669"/>
    <property type="project" value="UniProtKB-KW"/>
</dbReference>
<comment type="similarity">
    <text evidence="3">Belongs to the tubulin family.</text>
</comment>
<evidence type="ECO:0000256" key="9">
    <source>
        <dbReference type="ARBA" id="ARBA00023212"/>
    </source>
</evidence>
<evidence type="ECO:0000256" key="6">
    <source>
        <dbReference type="ARBA" id="ARBA00022741"/>
    </source>
</evidence>
<keyword evidence="8" id="KW-0342">GTP-binding</keyword>
<evidence type="ECO:0000256" key="10">
    <source>
        <dbReference type="ARBA" id="ARBA00049117"/>
    </source>
</evidence>